<dbReference type="InterPro" id="IPR005474">
    <property type="entry name" value="Transketolase_N"/>
</dbReference>
<evidence type="ECO:0000256" key="8">
    <source>
        <dbReference type="ARBA" id="ARBA00022679"/>
    </source>
</evidence>
<feature type="binding site" evidence="17">
    <location>
        <position position="183"/>
    </location>
    <ligand>
        <name>thiamine diphosphate</name>
        <dbReference type="ChEBI" id="CHEBI:58937"/>
    </ligand>
</feature>
<evidence type="ECO:0000256" key="13">
    <source>
        <dbReference type="ARBA" id="ARBA00049473"/>
    </source>
</evidence>
<feature type="binding site" evidence="16">
    <location>
        <position position="513"/>
    </location>
    <ligand>
        <name>substrate</name>
    </ligand>
</feature>
<dbReference type="GO" id="GO:0046872">
    <property type="term" value="F:metal ion binding"/>
    <property type="evidence" value="ECO:0007669"/>
    <property type="project" value="UniProtKB-KW"/>
</dbReference>
<dbReference type="SUPFAM" id="SSF52518">
    <property type="entry name" value="Thiamin diphosphate-binding fold (THDP-binding)"/>
    <property type="match status" value="2"/>
</dbReference>
<keyword evidence="10" id="KW-0106">Calcium</keyword>
<dbReference type="PANTHER" id="PTHR43522:SF2">
    <property type="entry name" value="TRANSKETOLASE 1-RELATED"/>
    <property type="match status" value="1"/>
</dbReference>
<dbReference type="InterPro" id="IPR005475">
    <property type="entry name" value="Transketolase-like_Pyr-bd"/>
</dbReference>
<dbReference type="InterPro" id="IPR009014">
    <property type="entry name" value="Transketo_C/PFOR_II"/>
</dbReference>
<dbReference type="EMBL" id="SODA01000019">
    <property type="protein sequence ID" value="TDW01672.1"/>
    <property type="molecule type" value="Genomic_DNA"/>
</dbReference>
<dbReference type="FunFam" id="3.40.50.970:FF:000045">
    <property type="entry name" value="Transketolase"/>
    <property type="match status" value="1"/>
</dbReference>
<dbReference type="Gene3D" id="3.40.50.920">
    <property type="match status" value="1"/>
</dbReference>
<comment type="cofactor">
    <cofactor evidence="18">
        <name>Mg(2+)</name>
        <dbReference type="ChEBI" id="CHEBI:18420"/>
    </cofactor>
    <text evidence="18">Binds 1 Mg(2+) ion per subunit. Can also utilize other divalent metal cations, such as Ca(2+), Mn(2+) and Co(2+).</text>
</comment>
<feature type="binding site" evidence="17">
    <location>
        <position position="430"/>
    </location>
    <ligand>
        <name>thiamine diphosphate</name>
        <dbReference type="ChEBI" id="CHEBI:58937"/>
    </ligand>
</feature>
<gene>
    <name evidence="21" type="ORF">C8C77_11935</name>
</gene>
<evidence type="ECO:0000256" key="2">
    <source>
        <dbReference type="ARBA" id="ARBA00001936"/>
    </source>
</evidence>
<feature type="binding site" evidence="16">
    <location>
        <position position="454"/>
    </location>
    <ligand>
        <name>substrate</name>
    </ligand>
</feature>
<feature type="binding site" evidence="16">
    <location>
        <position position="24"/>
    </location>
    <ligand>
        <name>substrate</name>
    </ligand>
</feature>
<keyword evidence="9 18" id="KW-0479">Metal-binding</keyword>
<evidence type="ECO:0000256" key="15">
    <source>
        <dbReference type="PIRSR" id="PIRSR605478-1"/>
    </source>
</evidence>
<evidence type="ECO:0000256" key="5">
    <source>
        <dbReference type="ARBA" id="ARBA00007131"/>
    </source>
</evidence>
<sequence>MLQKIANSVRVLSADTVEYAGSGHAGMPLGCAEIGAYLFAREMKYNPDEPEWFNRDRLVLSAGHGSIWLYSLLHLTGYDLSLEDLKQYRKFESKTPGHPEYGITPGVEMTTGPLGQGLAHSVGMALAEEILADKFNKENYNLIDHYTYVVAGDGDLMEGVSYEAVSLAGNLGLDKLIVIYDHNGVSIDGPTDITFDEDIEKRFSAANWQVISPVDGNDFLDLEYAFNKAKADQKRPTLIIADTKIAKGITAKEGQSSAHASPLGREEILEMKRKADFPEAEFKVPEEVYQYFKEHKQKLAANFADWEELKDQYVNKFEQEYRELQAGINLKSELDFAGSSINFEEKMPPRNYSGEYYRYLADQIPYLIGGTADLSASTRINLDQYSDIQKENFSGRNIKFGIREHAMAAAAGGIMLHQGLRPVIATYLTFSDYMRPSIRMAAIMGLPVIYVFTHDSIYVGQDGPTHQPVEQLESLRMIPGLRVIRPANGREVKLAWEAAVKENKKPVALVMARQAVDSYSKEISSLEFERGAFIVSDTAEADIAIMAAGSEVETALKVKNLLKGDYKVRIISTPEKEKLHQNQKYLEQLFGNAKLTVAIEAGNPTGWYRVMKGNSLVFGVEDFGFSAPGEKIAEEFGLTAENIAKEIKNNI</sequence>
<dbReference type="GO" id="GO:0005829">
    <property type="term" value="C:cytosol"/>
    <property type="evidence" value="ECO:0007669"/>
    <property type="project" value="TreeGrafter"/>
</dbReference>
<feature type="binding site" evidence="18">
    <location>
        <position position="185"/>
    </location>
    <ligand>
        <name>Mg(2+)</name>
        <dbReference type="ChEBI" id="CHEBI:18420"/>
    </ligand>
</feature>
<dbReference type="GO" id="GO:0006098">
    <property type="term" value="P:pentose-phosphate shunt"/>
    <property type="evidence" value="ECO:0007669"/>
    <property type="project" value="TreeGrafter"/>
</dbReference>
<dbReference type="NCBIfam" id="TIGR00232">
    <property type="entry name" value="tktlase_bact"/>
    <property type="match status" value="1"/>
</dbReference>
<evidence type="ECO:0000256" key="4">
    <source>
        <dbReference type="ARBA" id="ARBA00002931"/>
    </source>
</evidence>
<dbReference type="PANTHER" id="PTHR43522">
    <property type="entry name" value="TRANSKETOLASE"/>
    <property type="match status" value="1"/>
</dbReference>
<accession>A0A4R7YV24</accession>
<dbReference type="CDD" id="cd07033">
    <property type="entry name" value="TPP_PYR_DXS_TK_like"/>
    <property type="match status" value="1"/>
</dbReference>
<dbReference type="InterPro" id="IPR033247">
    <property type="entry name" value="Transketolase_fam"/>
</dbReference>
<evidence type="ECO:0000259" key="20">
    <source>
        <dbReference type="SMART" id="SM00861"/>
    </source>
</evidence>
<evidence type="ECO:0000256" key="14">
    <source>
        <dbReference type="NCBIfam" id="TIGR00232"/>
    </source>
</evidence>
<feature type="binding site" evidence="17">
    <location>
        <position position="154"/>
    </location>
    <ligand>
        <name>thiamine diphosphate</name>
        <dbReference type="ChEBI" id="CHEBI:58937"/>
    </ligand>
</feature>
<organism evidence="21 22">
    <name type="scientific">Halanaerobium saccharolyticum</name>
    <dbReference type="NCBI Taxonomy" id="43595"/>
    <lineage>
        <taxon>Bacteria</taxon>
        <taxon>Bacillati</taxon>
        <taxon>Bacillota</taxon>
        <taxon>Clostridia</taxon>
        <taxon>Halanaerobiales</taxon>
        <taxon>Halanaerobiaceae</taxon>
        <taxon>Halanaerobium</taxon>
    </lineage>
</organism>
<keyword evidence="11 18" id="KW-0460">Magnesium</keyword>
<evidence type="ECO:0000256" key="17">
    <source>
        <dbReference type="PIRSR" id="PIRSR605478-3"/>
    </source>
</evidence>
<evidence type="ECO:0000313" key="22">
    <source>
        <dbReference type="Proteomes" id="UP000294697"/>
    </source>
</evidence>
<feature type="binding site" evidence="16">
    <location>
        <position position="350"/>
    </location>
    <ligand>
        <name>substrate</name>
    </ligand>
</feature>
<feature type="binding site" evidence="17">
    <location>
        <position position="64"/>
    </location>
    <ligand>
        <name>thiamine diphosphate</name>
        <dbReference type="ChEBI" id="CHEBI:58937"/>
    </ligand>
</feature>
<evidence type="ECO:0000256" key="7">
    <source>
        <dbReference type="ARBA" id="ARBA00013152"/>
    </source>
</evidence>
<comment type="cofactor">
    <cofactor evidence="2">
        <name>Mn(2+)</name>
        <dbReference type="ChEBI" id="CHEBI:29035"/>
    </cofactor>
</comment>
<comment type="cofactor">
    <cofactor evidence="1">
        <name>Ca(2+)</name>
        <dbReference type="ChEBI" id="CHEBI:29108"/>
    </cofactor>
</comment>
<dbReference type="InterPro" id="IPR055152">
    <property type="entry name" value="Transketolase-like_C_2"/>
</dbReference>
<evidence type="ECO:0000256" key="16">
    <source>
        <dbReference type="PIRSR" id="PIRSR605478-2"/>
    </source>
</evidence>
<feature type="binding site" evidence="16">
    <location>
        <position position="466"/>
    </location>
    <ligand>
        <name>substrate</name>
    </ligand>
</feature>
<comment type="subunit">
    <text evidence="6">Homodimer.</text>
</comment>
<dbReference type="AlphaFoldDB" id="A0A4R7YV24"/>
<evidence type="ECO:0000256" key="3">
    <source>
        <dbReference type="ARBA" id="ARBA00001941"/>
    </source>
</evidence>
<dbReference type="OrthoDB" id="8732661at2"/>
<dbReference type="SUPFAM" id="SSF52922">
    <property type="entry name" value="TK C-terminal domain-like"/>
    <property type="match status" value="1"/>
</dbReference>
<dbReference type="RefSeq" id="WP_111572755.1">
    <property type="nucleotide sequence ID" value="NZ_QLME01000018.1"/>
</dbReference>
<dbReference type="Pfam" id="PF02779">
    <property type="entry name" value="Transket_pyr"/>
    <property type="match status" value="1"/>
</dbReference>
<dbReference type="Proteomes" id="UP000294697">
    <property type="component" value="Unassembled WGS sequence"/>
</dbReference>
<evidence type="ECO:0000313" key="21">
    <source>
        <dbReference type="EMBL" id="TDW01672.1"/>
    </source>
</evidence>
<dbReference type="FunFam" id="3.40.50.970:FF:000004">
    <property type="entry name" value="Transketolase"/>
    <property type="match status" value="1"/>
</dbReference>
<keyword evidence="12 17" id="KW-0786">Thiamine pyrophosphate</keyword>
<evidence type="ECO:0000256" key="19">
    <source>
        <dbReference type="PIRSR" id="PIRSR605478-5"/>
    </source>
</evidence>
<evidence type="ECO:0000256" key="18">
    <source>
        <dbReference type="PIRSR" id="PIRSR605478-4"/>
    </source>
</evidence>
<evidence type="ECO:0000256" key="11">
    <source>
        <dbReference type="ARBA" id="ARBA00022842"/>
    </source>
</evidence>
<feature type="binding site" evidence="16">
    <location>
        <position position="259"/>
    </location>
    <ligand>
        <name>substrate</name>
    </ligand>
</feature>
<comment type="caution">
    <text evidence="21">The sequence shown here is derived from an EMBL/GenBank/DDBJ whole genome shotgun (WGS) entry which is preliminary data.</text>
</comment>
<comment type="catalytic activity">
    <reaction evidence="13">
        <text>D-sedoheptulose 7-phosphate + D-glyceraldehyde 3-phosphate = aldehydo-D-ribose 5-phosphate + D-xylulose 5-phosphate</text>
        <dbReference type="Rhea" id="RHEA:10508"/>
        <dbReference type="ChEBI" id="CHEBI:57483"/>
        <dbReference type="ChEBI" id="CHEBI:57737"/>
        <dbReference type="ChEBI" id="CHEBI:58273"/>
        <dbReference type="ChEBI" id="CHEBI:59776"/>
        <dbReference type="EC" id="2.2.1.1"/>
    </reaction>
</comment>
<dbReference type="InterPro" id="IPR029061">
    <property type="entry name" value="THDP-binding"/>
</dbReference>
<reference evidence="21 22" key="1">
    <citation type="submission" date="2019-03" db="EMBL/GenBank/DDBJ databases">
        <title>Subsurface microbial communities from deep shales in Ohio and West Virginia, USA.</title>
        <authorList>
            <person name="Wrighton K."/>
        </authorList>
    </citation>
    <scope>NUCLEOTIDE SEQUENCE [LARGE SCALE GENOMIC DNA]</scope>
    <source>
        <strain evidence="21 22">MSL9.2</strain>
    </source>
</reference>
<proteinExistence type="inferred from homology"/>
<comment type="similarity">
    <text evidence="5">Belongs to the transketolase family.</text>
</comment>
<feature type="site" description="Important for catalytic activity" evidence="19">
    <location>
        <position position="259"/>
    </location>
</feature>
<dbReference type="SMART" id="SM00861">
    <property type="entry name" value="Transket_pyr"/>
    <property type="match status" value="1"/>
</dbReference>
<evidence type="ECO:0000256" key="1">
    <source>
        <dbReference type="ARBA" id="ARBA00001913"/>
    </source>
</evidence>
<name>A0A4R7YV24_9FIRM</name>
<feature type="binding site" evidence="18">
    <location>
        <position position="183"/>
    </location>
    <ligand>
        <name>Mg(2+)</name>
        <dbReference type="ChEBI" id="CHEBI:18420"/>
    </ligand>
</feature>
<comment type="cofactor">
    <cofactor evidence="17">
        <name>thiamine diphosphate</name>
        <dbReference type="ChEBI" id="CHEBI:58937"/>
    </cofactor>
    <text evidence="17">Binds 1 thiamine pyrophosphate per subunit. During the reaction, the substrate forms a covalent intermediate with the cofactor.</text>
</comment>
<dbReference type="CDD" id="cd02012">
    <property type="entry name" value="TPP_TK"/>
    <property type="match status" value="1"/>
</dbReference>
<dbReference type="EC" id="2.2.1.1" evidence="7 14"/>
<dbReference type="InterPro" id="IPR005478">
    <property type="entry name" value="Transketolase_bac-like"/>
</dbReference>
<dbReference type="Pfam" id="PF22613">
    <property type="entry name" value="Transketolase_C_1"/>
    <property type="match status" value="1"/>
</dbReference>
<evidence type="ECO:0000256" key="10">
    <source>
        <dbReference type="ARBA" id="ARBA00022837"/>
    </source>
</evidence>
<evidence type="ECO:0000256" key="9">
    <source>
        <dbReference type="ARBA" id="ARBA00022723"/>
    </source>
</evidence>
<keyword evidence="8" id="KW-0808">Transferase</keyword>
<feature type="domain" description="Transketolase-like pyrimidine-binding" evidence="20">
    <location>
        <begin position="347"/>
        <end position="518"/>
    </location>
</feature>
<feature type="binding site" evidence="17">
    <location>
        <position position="259"/>
    </location>
    <ligand>
        <name>thiamine diphosphate</name>
        <dbReference type="ChEBI" id="CHEBI:58937"/>
    </ligand>
</feature>
<comment type="cofactor">
    <cofactor evidence="3">
        <name>Co(2+)</name>
        <dbReference type="ChEBI" id="CHEBI:48828"/>
    </cofactor>
</comment>
<feature type="binding site" evidence="18">
    <location>
        <position position="153"/>
    </location>
    <ligand>
        <name>Mg(2+)</name>
        <dbReference type="ChEBI" id="CHEBI:18420"/>
    </ligand>
</feature>
<feature type="binding site" evidence="16">
    <location>
        <position position="377"/>
    </location>
    <ligand>
        <name>substrate</name>
    </ligand>
</feature>
<dbReference type="Gene3D" id="3.40.50.970">
    <property type="match status" value="2"/>
</dbReference>
<comment type="function">
    <text evidence="4">Catalyzes the transfer of a two-carbon ketol group from a ketose donor to an aldose acceptor, via a covalent intermediate with the cofactor thiamine pyrophosphate.</text>
</comment>
<dbReference type="Pfam" id="PF00456">
    <property type="entry name" value="Transketolase_N"/>
    <property type="match status" value="1"/>
</dbReference>
<feature type="active site" description="Proton donor" evidence="15">
    <location>
        <position position="404"/>
    </location>
</feature>
<protein>
    <recommendedName>
        <fullName evidence="7 14">Transketolase</fullName>
        <ecNumber evidence="7 14">2.2.1.1</ecNumber>
    </recommendedName>
</protein>
<feature type="binding site" evidence="17">
    <location>
        <begin position="112"/>
        <end position="114"/>
    </location>
    <ligand>
        <name>thiamine diphosphate</name>
        <dbReference type="ChEBI" id="CHEBI:58937"/>
    </ligand>
</feature>
<evidence type="ECO:0000256" key="6">
    <source>
        <dbReference type="ARBA" id="ARBA00011738"/>
    </source>
</evidence>
<dbReference type="GO" id="GO:0004802">
    <property type="term" value="F:transketolase activity"/>
    <property type="evidence" value="ECO:0007669"/>
    <property type="project" value="UniProtKB-UniRule"/>
</dbReference>
<feature type="binding site" evidence="16">
    <location>
        <position position="462"/>
    </location>
    <ligand>
        <name>substrate</name>
    </ligand>
</feature>
<feature type="site" description="Important for catalytic activity" evidence="19">
    <location>
        <position position="24"/>
    </location>
</feature>
<evidence type="ECO:0000256" key="12">
    <source>
        <dbReference type="ARBA" id="ARBA00023052"/>
    </source>
</evidence>